<dbReference type="OrthoDB" id="1857819at2759"/>
<protein>
    <submittedName>
        <fullName evidence="1">Uncharacterized protein</fullName>
    </submittedName>
</protein>
<accession>S8D3N2</accession>
<evidence type="ECO:0000313" key="1">
    <source>
        <dbReference type="EMBL" id="EPS73995.1"/>
    </source>
</evidence>
<proteinExistence type="predicted"/>
<name>S8D3N2_9LAMI</name>
<keyword evidence="2" id="KW-1185">Reference proteome</keyword>
<dbReference type="PANTHER" id="PTHR38355">
    <property type="entry name" value="OS06G0149500 PROTEIN"/>
    <property type="match status" value="1"/>
</dbReference>
<organism evidence="1 2">
    <name type="scientific">Genlisea aurea</name>
    <dbReference type="NCBI Taxonomy" id="192259"/>
    <lineage>
        <taxon>Eukaryota</taxon>
        <taxon>Viridiplantae</taxon>
        <taxon>Streptophyta</taxon>
        <taxon>Embryophyta</taxon>
        <taxon>Tracheophyta</taxon>
        <taxon>Spermatophyta</taxon>
        <taxon>Magnoliopsida</taxon>
        <taxon>eudicotyledons</taxon>
        <taxon>Gunneridae</taxon>
        <taxon>Pentapetalae</taxon>
        <taxon>asterids</taxon>
        <taxon>lamiids</taxon>
        <taxon>Lamiales</taxon>
        <taxon>Lentibulariaceae</taxon>
        <taxon>Genlisea</taxon>
    </lineage>
</organism>
<evidence type="ECO:0000313" key="2">
    <source>
        <dbReference type="Proteomes" id="UP000015453"/>
    </source>
</evidence>
<dbReference type="PANTHER" id="PTHR38355:SF1">
    <property type="entry name" value="OS06G0149500 PROTEIN"/>
    <property type="match status" value="1"/>
</dbReference>
<comment type="caution">
    <text evidence="1">The sequence shown here is derived from an EMBL/GenBank/DDBJ whole genome shotgun (WGS) entry which is preliminary data.</text>
</comment>
<dbReference type="AlphaFoldDB" id="S8D3N2"/>
<reference evidence="1 2" key="1">
    <citation type="journal article" date="2013" name="BMC Genomics">
        <title>The miniature genome of a carnivorous plant Genlisea aurea contains a low number of genes and short non-coding sequences.</title>
        <authorList>
            <person name="Leushkin E.V."/>
            <person name="Sutormin R.A."/>
            <person name="Nabieva E.R."/>
            <person name="Penin A.A."/>
            <person name="Kondrashov A.S."/>
            <person name="Logacheva M.D."/>
        </authorList>
    </citation>
    <scope>NUCLEOTIDE SEQUENCE [LARGE SCALE GENOMIC DNA]</scope>
</reference>
<sequence>MERVVGAFNRAANSNAVVNTFLAGIFGALAVRSWGQQRVVEKLEEEKESLLTANKAIKNTTWEWKQKLYAEAQQNALVPLARLKAIYGEAADPGEDDKEEAGAAAAAAARIMV</sequence>
<dbReference type="EMBL" id="AUSU01000224">
    <property type="protein sequence ID" value="EPS73995.1"/>
    <property type="molecule type" value="Genomic_DNA"/>
</dbReference>
<dbReference type="Proteomes" id="UP000015453">
    <property type="component" value="Unassembled WGS sequence"/>
</dbReference>
<gene>
    <name evidence="1" type="ORF">M569_00775</name>
</gene>
<dbReference type="GO" id="GO:0005739">
    <property type="term" value="C:mitochondrion"/>
    <property type="evidence" value="ECO:0007669"/>
    <property type="project" value="TreeGrafter"/>
</dbReference>